<feature type="binding site" evidence="13 14">
    <location>
        <begin position="61"/>
        <end position="64"/>
    </location>
    <ligand>
        <name>substrate</name>
    </ligand>
</feature>
<comment type="catalytic activity">
    <reaction evidence="1 13 16">
        <text>(2R)-3-phosphoglycerate + ATP = (2R)-3-phospho-glyceroyl phosphate + ADP</text>
        <dbReference type="Rhea" id="RHEA:14801"/>
        <dbReference type="ChEBI" id="CHEBI:30616"/>
        <dbReference type="ChEBI" id="CHEBI:57604"/>
        <dbReference type="ChEBI" id="CHEBI:58272"/>
        <dbReference type="ChEBI" id="CHEBI:456216"/>
        <dbReference type="EC" id="2.7.2.3"/>
    </reaction>
</comment>
<comment type="pathway">
    <text evidence="3 13">Carbohydrate degradation; glycolysis; pyruvate from D-glyceraldehyde 3-phosphate: step 2/5.</text>
</comment>
<organism evidence="17 18">
    <name type="scientific">Methanosarcina barkeri 227</name>
    <dbReference type="NCBI Taxonomy" id="1434106"/>
    <lineage>
        <taxon>Archaea</taxon>
        <taxon>Methanobacteriati</taxon>
        <taxon>Methanobacteriota</taxon>
        <taxon>Stenosarchaea group</taxon>
        <taxon>Methanomicrobia</taxon>
        <taxon>Methanosarcinales</taxon>
        <taxon>Methanosarcinaceae</taxon>
        <taxon>Methanosarcina</taxon>
    </lineage>
</organism>
<dbReference type="GO" id="GO:0005524">
    <property type="term" value="F:ATP binding"/>
    <property type="evidence" value="ECO:0007669"/>
    <property type="project" value="UniProtKB-KW"/>
</dbReference>
<feature type="binding site" evidence="14">
    <location>
        <position position="158"/>
    </location>
    <ligand>
        <name>(2R)-3-phosphoglycerate</name>
        <dbReference type="ChEBI" id="CHEBI:58272"/>
    </ligand>
</feature>
<dbReference type="Pfam" id="PF00162">
    <property type="entry name" value="PGK"/>
    <property type="match status" value="1"/>
</dbReference>
<feature type="binding site" evidence="14">
    <location>
        <position position="118"/>
    </location>
    <ligand>
        <name>(2R)-3-phosphoglycerate</name>
        <dbReference type="ChEBI" id="CHEBI:58272"/>
    </ligand>
</feature>
<keyword evidence="9 13" id="KW-0547">Nucleotide-binding</keyword>
<keyword evidence="12 13" id="KW-0324">Glycolysis</keyword>
<evidence type="ECO:0000256" key="9">
    <source>
        <dbReference type="ARBA" id="ARBA00022741"/>
    </source>
</evidence>
<dbReference type="AlphaFoldDB" id="A0A0E3LQX0"/>
<dbReference type="GO" id="GO:0004618">
    <property type="term" value="F:phosphoglycerate kinase activity"/>
    <property type="evidence" value="ECO:0007669"/>
    <property type="project" value="UniProtKB-UniRule"/>
</dbReference>
<keyword evidence="10 13" id="KW-0418">Kinase</keyword>
<feature type="binding site" evidence="13 14">
    <location>
        <begin position="24"/>
        <end position="26"/>
    </location>
    <ligand>
        <name>substrate</name>
    </ligand>
</feature>
<reference evidence="17 18" key="1">
    <citation type="submission" date="2014-07" db="EMBL/GenBank/DDBJ databases">
        <title>Methanogenic archaea and the global carbon cycle.</title>
        <authorList>
            <person name="Henriksen J.R."/>
            <person name="Luke J."/>
            <person name="Reinhart S."/>
            <person name="Benedict M.N."/>
            <person name="Youngblut N.D."/>
            <person name="Metcalf M.E."/>
            <person name="Whitaker R.J."/>
            <person name="Metcalf W.W."/>
        </authorList>
    </citation>
    <scope>NUCLEOTIDE SEQUENCE [LARGE SCALE GENOMIC DNA]</scope>
    <source>
        <strain evidence="17 18">227</strain>
    </source>
</reference>
<evidence type="ECO:0000256" key="1">
    <source>
        <dbReference type="ARBA" id="ARBA00000642"/>
    </source>
</evidence>
<feature type="binding site" evidence="13">
    <location>
        <position position="40"/>
    </location>
    <ligand>
        <name>substrate</name>
    </ligand>
</feature>
<dbReference type="GO" id="GO:0005829">
    <property type="term" value="C:cytosol"/>
    <property type="evidence" value="ECO:0007669"/>
    <property type="project" value="TreeGrafter"/>
</dbReference>
<dbReference type="InterPro" id="IPR036043">
    <property type="entry name" value="Phosphoglycerate_kinase_sf"/>
</dbReference>
<feature type="binding site" evidence="13">
    <location>
        <begin position="358"/>
        <end position="361"/>
    </location>
    <ligand>
        <name>ATP</name>
        <dbReference type="ChEBI" id="CHEBI:30616"/>
    </ligand>
</feature>
<name>A0A0E3LQX0_METBA</name>
<evidence type="ECO:0000256" key="6">
    <source>
        <dbReference type="ARBA" id="ARBA00016471"/>
    </source>
</evidence>
<dbReference type="HAMAP" id="MF_00145">
    <property type="entry name" value="Phosphoglyc_kinase"/>
    <property type="match status" value="1"/>
</dbReference>
<dbReference type="GeneID" id="24845814"/>
<evidence type="ECO:0000256" key="5">
    <source>
        <dbReference type="ARBA" id="ARBA00013061"/>
    </source>
</evidence>
<feature type="binding site" evidence="13">
    <location>
        <position position="118"/>
    </location>
    <ligand>
        <name>substrate</name>
    </ligand>
</feature>
<dbReference type="PANTHER" id="PTHR11406">
    <property type="entry name" value="PHOSPHOGLYCERATE KINASE"/>
    <property type="match status" value="1"/>
</dbReference>
<dbReference type="SUPFAM" id="SSF53748">
    <property type="entry name" value="Phosphoglycerate kinase"/>
    <property type="match status" value="1"/>
</dbReference>
<dbReference type="HOGENOM" id="CLU_025427_0_2_2"/>
<dbReference type="EC" id="2.7.2.3" evidence="5 13"/>
<evidence type="ECO:0000256" key="16">
    <source>
        <dbReference type="RuleBase" id="RU000532"/>
    </source>
</evidence>
<evidence type="ECO:0000256" key="7">
    <source>
        <dbReference type="ARBA" id="ARBA00022490"/>
    </source>
</evidence>
<dbReference type="FunFam" id="3.40.50.1260:FF:000012">
    <property type="entry name" value="Phosphoglycerate kinase"/>
    <property type="match status" value="1"/>
</dbReference>
<evidence type="ECO:0000256" key="15">
    <source>
        <dbReference type="PIRSR" id="PIRSR000724-2"/>
    </source>
</evidence>
<evidence type="ECO:0000256" key="4">
    <source>
        <dbReference type="ARBA" id="ARBA00008982"/>
    </source>
</evidence>
<gene>
    <name evidence="13" type="primary">pgk</name>
    <name evidence="17" type="ORF">MSBR2_2490</name>
</gene>
<dbReference type="GO" id="GO:0006096">
    <property type="term" value="P:glycolytic process"/>
    <property type="evidence" value="ECO:0007669"/>
    <property type="project" value="UniProtKB-UniRule"/>
</dbReference>
<dbReference type="EMBL" id="CP009530">
    <property type="protein sequence ID" value="AKB59006.1"/>
    <property type="molecule type" value="Genomic_DNA"/>
</dbReference>
<dbReference type="InterPro" id="IPR001576">
    <property type="entry name" value="Phosphoglycerate_kinase"/>
</dbReference>
<comment type="subunit">
    <text evidence="13">Monomer.</text>
</comment>
<keyword evidence="11 13" id="KW-0067">ATP-binding</keyword>
<dbReference type="GO" id="GO:0043531">
    <property type="term" value="F:ADP binding"/>
    <property type="evidence" value="ECO:0007669"/>
    <property type="project" value="TreeGrafter"/>
</dbReference>
<keyword evidence="8 13" id="KW-0808">Transferase</keyword>
<evidence type="ECO:0000313" key="17">
    <source>
        <dbReference type="EMBL" id="AKB59006.1"/>
    </source>
</evidence>
<evidence type="ECO:0000313" key="18">
    <source>
        <dbReference type="Proteomes" id="UP000033079"/>
    </source>
</evidence>
<feature type="binding site" evidence="13 15">
    <location>
        <position position="333"/>
    </location>
    <ligand>
        <name>ATP</name>
        <dbReference type="ChEBI" id="CHEBI:30616"/>
    </ligand>
</feature>
<dbReference type="PANTHER" id="PTHR11406:SF23">
    <property type="entry name" value="PHOSPHOGLYCERATE KINASE 1, CHLOROPLASTIC-RELATED"/>
    <property type="match status" value="1"/>
</dbReference>
<sequence>MTSRDFLTIDDFDTRGKTILVRVDLNSPMDPQGNILDDMRIRSHIATLKDLEDAKVVLLAHQSRPGKKDFTTMKPHANLMSKYLGKQVLYVDDIFGTYAKTRIASMENGDVILLENVRFYSEESIERTPAEQAKTYPVKKLAPFVDIFLNDAFAVSHRSQLSVVGFTEVLPTGAGRVMEKELTSLDRGIKGGERPTIFVLGGAKVDDSLHVAENVLSNGGADRVLLTGVVANVALAASGIDIGKVNMDFIKSQGYEDQIEKAKGILAKFKDKVGLPRDVALNDNKKRVELPVSELNSNSLPINDIGLETIVDFTSEIASAKTVILNGPAGISEVTEFALGTHEIIKAATKSEFSIIGGGHISAEVEHLGLAHRFSHISTGGGALIDYLSGVKLPGVEALKAAAKRYEEAKKI</sequence>
<dbReference type="PATRIC" id="fig|1434106.5.peg.3204"/>
<feature type="binding site" evidence="14">
    <location>
        <position position="40"/>
    </location>
    <ligand>
        <name>(2R)-3-phosphoglycerate</name>
        <dbReference type="ChEBI" id="CHEBI:58272"/>
    </ligand>
</feature>
<comment type="caution">
    <text evidence="13">Lacks conserved residue(s) required for the propagation of feature annotation.</text>
</comment>
<evidence type="ECO:0000256" key="2">
    <source>
        <dbReference type="ARBA" id="ARBA00004496"/>
    </source>
</evidence>
<dbReference type="InterPro" id="IPR015824">
    <property type="entry name" value="Phosphoglycerate_kinase_N"/>
</dbReference>
<keyword evidence="7 13" id="KW-0963">Cytoplasm</keyword>
<protein>
    <recommendedName>
        <fullName evidence="6 13">Phosphoglycerate kinase</fullName>
        <ecNumber evidence="5 13">2.7.2.3</ecNumber>
    </recommendedName>
</protein>
<dbReference type="PIRSF" id="PIRSF000724">
    <property type="entry name" value="Pgk"/>
    <property type="match status" value="1"/>
</dbReference>
<feature type="binding site" evidence="13">
    <location>
        <position position="158"/>
    </location>
    <ligand>
        <name>substrate</name>
    </ligand>
</feature>
<evidence type="ECO:0000256" key="11">
    <source>
        <dbReference type="ARBA" id="ARBA00022840"/>
    </source>
</evidence>
<dbReference type="KEGG" id="mbar:MSBR2_2490"/>
<dbReference type="Gene3D" id="3.40.50.1260">
    <property type="entry name" value="Phosphoglycerate kinase, N-terminal domain"/>
    <property type="match status" value="2"/>
</dbReference>
<dbReference type="PRINTS" id="PR00477">
    <property type="entry name" value="PHGLYCKINASE"/>
</dbReference>
<evidence type="ECO:0000256" key="10">
    <source>
        <dbReference type="ARBA" id="ARBA00022777"/>
    </source>
</evidence>
<comment type="similarity">
    <text evidence="4 13 16">Belongs to the phosphoglycerate kinase family.</text>
</comment>
<evidence type="ECO:0000256" key="13">
    <source>
        <dbReference type="HAMAP-Rule" id="MF_00145"/>
    </source>
</evidence>
<dbReference type="RefSeq" id="WP_048121056.1">
    <property type="nucleotide sequence ID" value="NZ_CP009530.1"/>
</dbReference>
<dbReference type="Proteomes" id="UP000033079">
    <property type="component" value="Chromosome"/>
</dbReference>
<evidence type="ECO:0000256" key="3">
    <source>
        <dbReference type="ARBA" id="ARBA00004838"/>
    </source>
</evidence>
<evidence type="ECO:0000256" key="8">
    <source>
        <dbReference type="ARBA" id="ARBA00022679"/>
    </source>
</evidence>
<dbReference type="UniPathway" id="UPA00109">
    <property type="reaction ID" value="UER00185"/>
</dbReference>
<dbReference type="GO" id="GO:0006094">
    <property type="term" value="P:gluconeogenesis"/>
    <property type="evidence" value="ECO:0007669"/>
    <property type="project" value="TreeGrafter"/>
</dbReference>
<evidence type="ECO:0000256" key="14">
    <source>
        <dbReference type="PIRSR" id="PIRSR000724-1"/>
    </source>
</evidence>
<proteinExistence type="inferred from homology"/>
<accession>A0A0E3LQX0</accession>
<evidence type="ECO:0000256" key="12">
    <source>
        <dbReference type="ARBA" id="ARBA00023152"/>
    </source>
</evidence>
<comment type="subcellular location">
    <subcellularLocation>
        <location evidence="2 13">Cytoplasm</location>
    </subcellularLocation>
</comment>
<dbReference type="FunFam" id="3.40.50.1260:FF:000006">
    <property type="entry name" value="Phosphoglycerate kinase"/>
    <property type="match status" value="1"/>
</dbReference>